<feature type="region of interest" description="Disordered" evidence="7">
    <location>
        <begin position="273"/>
        <end position="292"/>
    </location>
</feature>
<comment type="similarity">
    <text evidence="2">Belongs to the TFIIA subunit 1 family.</text>
</comment>
<comment type="caution">
    <text evidence="8">The sequence shown here is derived from an EMBL/GenBank/DDBJ whole genome shotgun (WGS) entry which is preliminary data.</text>
</comment>
<sequence>MLVRKTVFNPLNSGLGSARAIFAELCHIKSELYERIIEDVIAESRQDFEDGGIDEQTLMDLKRIWRDKLSKTGVASFSWDLKRQQYDESSNLLGLGDDHISSQTYQEQFNPTGSDASSGLHIQGLHLPQSDLALPTNSMKQEDDLGGMNIALPGGGRIGQSDGTVTFTVEGKQAEELARNLRRTQTDGQGDLGEDGDELESDLGVDSDEINSDLDDPDDDEINSAGDNEDQEYNIMLCLYDRVQRVKNKWKCNLKDGIANIDGRDYAFQKATGESECQVEQPTDAEESPLSPSELEAINNIQSSLYQPSDPFLEPSKADLIQQKIDAISQKLERQKQLEQARYQKLIQEQEQALRPTLGDYKRPITSFLLLGSGVYLLLQYAWTYLEGEEHIIAMEHKTREYEKEIQTLLDQQVPKKNWFWS</sequence>
<gene>
    <name evidence="8" type="ORF">OGATHE_006236</name>
</gene>
<proteinExistence type="inferred from homology"/>
<protein>
    <recommendedName>
        <fullName evidence="5">Transcription initiation factor IIA large subunit</fullName>
    </recommendedName>
</protein>
<comment type="subcellular location">
    <subcellularLocation>
        <location evidence="1">Nucleus</location>
    </subcellularLocation>
</comment>
<feature type="region of interest" description="Disordered" evidence="7">
    <location>
        <begin position="179"/>
        <end position="228"/>
    </location>
</feature>
<feature type="coiled-coil region" evidence="6">
    <location>
        <begin position="318"/>
        <end position="349"/>
    </location>
</feature>
<dbReference type="InterPro" id="IPR009088">
    <property type="entry name" value="TFIIA_b-brl"/>
</dbReference>
<dbReference type="Gene3D" id="2.30.18.10">
    <property type="entry name" value="Transcription factor IIA (TFIIA), beta-barrel domain"/>
    <property type="match status" value="1"/>
</dbReference>
<keyword evidence="4" id="KW-0539">Nucleus</keyword>
<accession>A0A9P8NUC9</accession>
<dbReference type="GO" id="GO:0005672">
    <property type="term" value="C:transcription factor TFIIA complex"/>
    <property type="evidence" value="ECO:0007669"/>
    <property type="project" value="InterPro"/>
</dbReference>
<evidence type="ECO:0000256" key="1">
    <source>
        <dbReference type="ARBA" id="ARBA00004123"/>
    </source>
</evidence>
<organism evidence="8 9">
    <name type="scientific">Ogataea polymorpha</name>
    <dbReference type="NCBI Taxonomy" id="460523"/>
    <lineage>
        <taxon>Eukaryota</taxon>
        <taxon>Fungi</taxon>
        <taxon>Dikarya</taxon>
        <taxon>Ascomycota</taxon>
        <taxon>Saccharomycotina</taxon>
        <taxon>Pichiomycetes</taxon>
        <taxon>Pichiales</taxon>
        <taxon>Pichiaceae</taxon>
        <taxon>Ogataea</taxon>
    </lineage>
</organism>
<keyword evidence="6" id="KW-0175">Coiled coil</keyword>
<reference evidence="8" key="2">
    <citation type="submission" date="2021-01" db="EMBL/GenBank/DDBJ databases">
        <authorList>
            <person name="Schikora-Tamarit M.A."/>
        </authorList>
    </citation>
    <scope>NUCLEOTIDE SEQUENCE</scope>
    <source>
        <strain evidence="8">NCAIM Y.01608</strain>
    </source>
</reference>
<dbReference type="SMART" id="SM01371">
    <property type="entry name" value="TFIIA"/>
    <property type="match status" value="1"/>
</dbReference>
<dbReference type="SUPFAM" id="SSF50784">
    <property type="entry name" value="Transcription factor IIA (TFIIA), beta-barrel domain"/>
    <property type="match status" value="1"/>
</dbReference>
<evidence type="ECO:0000256" key="3">
    <source>
        <dbReference type="ARBA" id="ARBA00023163"/>
    </source>
</evidence>
<evidence type="ECO:0000256" key="6">
    <source>
        <dbReference type="SAM" id="Coils"/>
    </source>
</evidence>
<dbReference type="Pfam" id="PF03153">
    <property type="entry name" value="TFIIA"/>
    <property type="match status" value="2"/>
</dbReference>
<evidence type="ECO:0000256" key="5">
    <source>
        <dbReference type="ARBA" id="ARBA00074154"/>
    </source>
</evidence>
<dbReference type="Proteomes" id="UP000788993">
    <property type="component" value="Unassembled WGS sequence"/>
</dbReference>
<evidence type="ECO:0000256" key="2">
    <source>
        <dbReference type="ARBA" id="ARBA00010059"/>
    </source>
</evidence>
<keyword evidence="9" id="KW-1185">Reference proteome</keyword>
<dbReference type="Gene3D" id="1.10.287.100">
    <property type="match status" value="1"/>
</dbReference>
<dbReference type="AlphaFoldDB" id="A0A9P8NUC9"/>
<dbReference type="PANTHER" id="PTHR12694">
    <property type="entry name" value="TRANSCRIPTION INITIATION FACTOR IIA SUBUNIT 1"/>
    <property type="match status" value="1"/>
</dbReference>
<dbReference type="FunFam" id="1.10.287.100:FF:000001">
    <property type="entry name" value="Transcription initiation factor IIA subunit"/>
    <property type="match status" value="1"/>
</dbReference>
<dbReference type="SUPFAM" id="SSF47396">
    <property type="entry name" value="Transcription factor IIA (TFIIA), alpha-helical domain"/>
    <property type="match status" value="1"/>
</dbReference>
<dbReference type="InterPro" id="IPR004855">
    <property type="entry name" value="TFIIA_asu/bsu"/>
</dbReference>
<feature type="compositionally biased region" description="Acidic residues" evidence="7">
    <location>
        <begin position="192"/>
        <end position="228"/>
    </location>
</feature>
<dbReference type="EMBL" id="JAEUBD010001540">
    <property type="protein sequence ID" value="KAH3659352.1"/>
    <property type="molecule type" value="Genomic_DNA"/>
</dbReference>
<evidence type="ECO:0000313" key="9">
    <source>
        <dbReference type="Proteomes" id="UP000788993"/>
    </source>
</evidence>
<keyword evidence="3" id="KW-0804">Transcription</keyword>
<evidence type="ECO:0000313" key="8">
    <source>
        <dbReference type="EMBL" id="KAH3659352.1"/>
    </source>
</evidence>
<dbReference type="PANTHER" id="PTHR12694:SF8">
    <property type="entry name" value="TRANSCRIPTION INITIATION FACTOR IIA SUBUNIT 1"/>
    <property type="match status" value="1"/>
</dbReference>
<evidence type="ECO:0000256" key="7">
    <source>
        <dbReference type="SAM" id="MobiDB-lite"/>
    </source>
</evidence>
<evidence type="ECO:0000256" key="4">
    <source>
        <dbReference type="ARBA" id="ARBA00023242"/>
    </source>
</evidence>
<dbReference type="GO" id="GO:0006367">
    <property type="term" value="P:transcription initiation at RNA polymerase II promoter"/>
    <property type="evidence" value="ECO:0007669"/>
    <property type="project" value="InterPro"/>
</dbReference>
<reference evidence="8" key="1">
    <citation type="journal article" date="2021" name="Open Biol.">
        <title>Shared evolutionary footprints suggest mitochondrial oxidative damage underlies multiple complex I losses in fungi.</title>
        <authorList>
            <person name="Schikora-Tamarit M.A."/>
            <person name="Marcet-Houben M."/>
            <person name="Nosek J."/>
            <person name="Gabaldon T."/>
        </authorList>
    </citation>
    <scope>NUCLEOTIDE SEQUENCE</scope>
    <source>
        <strain evidence="8">NCAIM Y.01608</strain>
    </source>
</reference>
<dbReference type="CDD" id="cd07976">
    <property type="entry name" value="TFIIA_alpha_beta_like"/>
    <property type="match status" value="1"/>
</dbReference>
<name>A0A9P8NUC9_9ASCO</name>